<dbReference type="PANTHER" id="PTHR43540:SF6">
    <property type="entry name" value="ISOCHORISMATASE-LIKE DOMAIN-CONTAINING PROTEIN"/>
    <property type="match status" value="1"/>
</dbReference>
<dbReference type="Pfam" id="PF00857">
    <property type="entry name" value="Isochorismatase"/>
    <property type="match status" value="1"/>
</dbReference>
<dbReference type="InterPro" id="IPR050272">
    <property type="entry name" value="Isochorismatase-like_hydrls"/>
</dbReference>
<name>A0ABS9TKV3_9PSEU</name>
<evidence type="ECO:0000256" key="1">
    <source>
        <dbReference type="ARBA" id="ARBA00022801"/>
    </source>
</evidence>
<protein>
    <submittedName>
        <fullName evidence="3">Cysteine hydrolase</fullName>
    </submittedName>
</protein>
<dbReference type="Proteomes" id="UP001299970">
    <property type="component" value="Unassembled WGS sequence"/>
</dbReference>
<dbReference type="GO" id="GO:0016787">
    <property type="term" value="F:hydrolase activity"/>
    <property type="evidence" value="ECO:0007669"/>
    <property type="project" value="UniProtKB-KW"/>
</dbReference>
<dbReference type="InterPro" id="IPR000868">
    <property type="entry name" value="Isochorismatase-like_dom"/>
</dbReference>
<comment type="caution">
    <text evidence="3">The sequence shown here is derived from an EMBL/GenBank/DDBJ whole genome shotgun (WGS) entry which is preliminary data.</text>
</comment>
<proteinExistence type="predicted"/>
<dbReference type="CDD" id="cd00431">
    <property type="entry name" value="cysteine_hydrolases"/>
    <property type="match status" value="1"/>
</dbReference>
<keyword evidence="4" id="KW-1185">Reference proteome</keyword>
<dbReference type="RefSeq" id="WP_241039824.1">
    <property type="nucleotide sequence ID" value="NZ_BAAAJF010000021.1"/>
</dbReference>
<dbReference type="PANTHER" id="PTHR43540">
    <property type="entry name" value="PEROXYUREIDOACRYLATE/UREIDOACRYLATE AMIDOHYDROLASE-RELATED"/>
    <property type="match status" value="1"/>
</dbReference>
<sequence length="235" mass="25594">MHEIAIPPEILERVVRRCGTEHPFEDLDPARTAFVVIDMQVGFIDPEIGHAACPMAERIVPAVNRLAAAVRDAGGGVFWVQNVYDASCDTEWSVMRGMATPEARARRGSAMTEGSAGHALWPAMDVRPEDRRVSKRRFSAFIQGSSDIVERLRAEGFDTVLIGGTVTNVCCESSARDAMMMNFRTVMVADANAAMSDAEHNASLAAFWHMFGDVMTVDHVIARLTADRLAGAPST</sequence>
<keyword evidence="1 3" id="KW-0378">Hydrolase</keyword>
<feature type="domain" description="Isochorismatase-like" evidence="2">
    <location>
        <begin position="32"/>
        <end position="218"/>
    </location>
</feature>
<reference evidence="3 4" key="1">
    <citation type="submission" date="2022-03" db="EMBL/GenBank/DDBJ databases">
        <title>Pseudonocardia alaer sp. nov., a novel actinomycete isolated from reed forest soil.</title>
        <authorList>
            <person name="Wang L."/>
        </authorList>
    </citation>
    <scope>NUCLEOTIDE SEQUENCE [LARGE SCALE GENOMIC DNA]</scope>
    <source>
        <strain evidence="3 4">Y-16303</strain>
    </source>
</reference>
<accession>A0ABS9TKV3</accession>
<organism evidence="3 4">
    <name type="scientific">Pseudonocardia alaniniphila</name>
    <dbReference type="NCBI Taxonomy" id="75291"/>
    <lineage>
        <taxon>Bacteria</taxon>
        <taxon>Bacillati</taxon>
        <taxon>Actinomycetota</taxon>
        <taxon>Actinomycetes</taxon>
        <taxon>Pseudonocardiales</taxon>
        <taxon>Pseudonocardiaceae</taxon>
        <taxon>Pseudonocardia</taxon>
    </lineage>
</organism>
<dbReference type="InterPro" id="IPR036380">
    <property type="entry name" value="Isochorismatase-like_sf"/>
</dbReference>
<evidence type="ECO:0000313" key="3">
    <source>
        <dbReference type="EMBL" id="MCH6169175.1"/>
    </source>
</evidence>
<dbReference type="EMBL" id="JAKXMK010000024">
    <property type="protein sequence ID" value="MCH6169175.1"/>
    <property type="molecule type" value="Genomic_DNA"/>
</dbReference>
<dbReference type="SUPFAM" id="SSF52499">
    <property type="entry name" value="Isochorismatase-like hydrolases"/>
    <property type="match status" value="1"/>
</dbReference>
<gene>
    <name evidence="3" type="ORF">MMF94_26060</name>
</gene>
<dbReference type="Gene3D" id="3.40.50.850">
    <property type="entry name" value="Isochorismatase-like"/>
    <property type="match status" value="1"/>
</dbReference>
<evidence type="ECO:0000313" key="4">
    <source>
        <dbReference type="Proteomes" id="UP001299970"/>
    </source>
</evidence>
<evidence type="ECO:0000259" key="2">
    <source>
        <dbReference type="Pfam" id="PF00857"/>
    </source>
</evidence>